<keyword evidence="2" id="KW-0808">Transferase</keyword>
<feature type="non-terminal residue" evidence="2">
    <location>
        <position position="373"/>
    </location>
</feature>
<dbReference type="Proteomes" id="UP001151760">
    <property type="component" value="Unassembled WGS sequence"/>
</dbReference>
<feature type="region of interest" description="Disordered" evidence="1">
    <location>
        <begin position="277"/>
        <end position="373"/>
    </location>
</feature>
<evidence type="ECO:0000313" key="3">
    <source>
        <dbReference type="Proteomes" id="UP001151760"/>
    </source>
</evidence>
<feature type="compositionally biased region" description="Polar residues" evidence="1">
    <location>
        <begin position="285"/>
        <end position="300"/>
    </location>
</feature>
<keyword evidence="2" id="KW-0695">RNA-directed DNA polymerase</keyword>
<feature type="region of interest" description="Disordered" evidence="1">
    <location>
        <begin position="58"/>
        <end position="83"/>
    </location>
</feature>
<reference evidence="2" key="2">
    <citation type="submission" date="2022-01" db="EMBL/GenBank/DDBJ databases">
        <authorList>
            <person name="Yamashiro T."/>
            <person name="Shiraishi A."/>
            <person name="Satake H."/>
            <person name="Nakayama K."/>
        </authorList>
    </citation>
    <scope>NUCLEOTIDE SEQUENCE</scope>
</reference>
<dbReference type="InterPro" id="IPR040256">
    <property type="entry name" value="At4g02000-like"/>
</dbReference>
<dbReference type="PANTHER" id="PTHR31286">
    <property type="entry name" value="GLYCINE-RICH CELL WALL STRUCTURAL PROTEIN 1.8-LIKE"/>
    <property type="match status" value="1"/>
</dbReference>
<dbReference type="GO" id="GO:0003964">
    <property type="term" value="F:RNA-directed DNA polymerase activity"/>
    <property type="evidence" value="ECO:0007669"/>
    <property type="project" value="UniProtKB-KW"/>
</dbReference>
<dbReference type="EMBL" id="BQNB010016595">
    <property type="protein sequence ID" value="GJT53533.1"/>
    <property type="molecule type" value="Genomic_DNA"/>
</dbReference>
<comment type="caution">
    <text evidence="2">The sequence shown here is derived from an EMBL/GenBank/DDBJ whole genome shotgun (WGS) entry which is preliminary data.</text>
</comment>
<sequence>MGGSVEEIRETVMKENIWVFGTMDKEYNVENGPAVTNGVSFYYDLNCSSPNAELNAYCNNNPNDEYNSSQTNTNDNNKSENAKKKETYVSIVRKDEIIRKFDYKPLMTNDSGGEFRDIEGLNSVIDQGPWMVNKKPLIVQKWNHEMGMQMVEHSKLPIWARMTEIPLEAWSSDGISTLASSLGNPLFMDTMTATMCHDGMGRLDFARVLVEMNANKEFKETIEVHYRDKDNKVKWTKIVNVSYDWKPAACTHCKVFGHNFNECKTRPRTAKEEILAKKKAEEQSTRNNKASKSGENQTGWRNVGRHQNRFKDNEKQNEGRLKQVKPNVGQFRSRLEYRRKQGERMENNKDKNVGSNAETRKKWSMHKKEYEAL</sequence>
<reference evidence="2" key="1">
    <citation type="journal article" date="2022" name="Int. J. Mol. Sci.">
        <title>Draft Genome of Tanacetum Coccineum: Genomic Comparison of Closely Related Tanacetum-Family Plants.</title>
        <authorList>
            <person name="Yamashiro T."/>
            <person name="Shiraishi A."/>
            <person name="Nakayama K."/>
            <person name="Satake H."/>
        </authorList>
    </citation>
    <scope>NUCLEOTIDE SEQUENCE</scope>
</reference>
<proteinExistence type="predicted"/>
<dbReference type="PANTHER" id="PTHR31286:SF165">
    <property type="entry name" value="DUF4283 DOMAIN-CONTAINING PROTEIN"/>
    <property type="match status" value="1"/>
</dbReference>
<organism evidence="2 3">
    <name type="scientific">Tanacetum coccineum</name>
    <dbReference type="NCBI Taxonomy" id="301880"/>
    <lineage>
        <taxon>Eukaryota</taxon>
        <taxon>Viridiplantae</taxon>
        <taxon>Streptophyta</taxon>
        <taxon>Embryophyta</taxon>
        <taxon>Tracheophyta</taxon>
        <taxon>Spermatophyta</taxon>
        <taxon>Magnoliopsida</taxon>
        <taxon>eudicotyledons</taxon>
        <taxon>Gunneridae</taxon>
        <taxon>Pentapetalae</taxon>
        <taxon>asterids</taxon>
        <taxon>campanulids</taxon>
        <taxon>Asterales</taxon>
        <taxon>Asteraceae</taxon>
        <taxon>Asteroideae</taxon>
        <taxon>Anthemideae</taxon>
        <taxon>Anthemidinae</taxon>
        <taxon>Tanacetum</taxon>
    </lineage>
</organism>
<keyword evidence="3" id="KW-1185">Reference proteome</keyword>
<evidence type="ECO:0000313" key="2">
    <source>
        <dbReference type="EMBL" id="GJT53533.1"/>
    </source>
</evidence>
<name>A0ABQ5ERE3_9ASTR</name>
<feature type="compositionally biased region" description="Polar residues" evidence="1">
    <location>
        <begin position="58"/>
        <end position="76"/>
    </location>
</feature>
<gene>
    <name evidence="2" type="ORF">Tco_0988587</name>
</gene>
<feature type="compositionally biased region" description="Basic and acidic residues" evidence="1">
    <location>
        <begin position="333"/>
        <end position="373"/>
    </location>
</feature>
<evidence type="ECO:0000256" key="1">
    <source>
        <dbReference type="SAM" id="MobiDB-lite"/>
    </source>
</evidence>
<keyword evidence="2" id="KW-0548">Nucleotidyltransferase</keyword>
<feature type="compositionally biased region" description="Basic and acidic residues" evidence="1">
    <location>
        <begin position="309"/>
        <end position="321"/>
    </location>
</feature>
<accession>A0ABQ5ERE3</accession>
<protein>
    <submittedName>
        <fullName evidence="2">RNA-directed DNA polymerase, eukaryota, reverse transcriptase zinc-binding domain protein</fullName>
    </submittedName>
</protein>